<name>A0A2A9PES7_OPHUN</name>
<dbReference type="AlphaFoldDB" id="A0A2A9PES7"/>
<keyword evidence="2" id="KW-1185">Reference proteome</keyword>
<protein>
    <submittedName>
        <fullName evidence="1">Uncharacterized protein</fullName>
    </submittedName>
</protein>
<reference evidence="1 2" key="1">
    <citation type="journal article" date="2015" name="BMC Genomics">
        <title>Gene expression during zombie ant biting behavior reflects the complexity underlying fungal parasitic behavioral manipulation.</title>
        <authorList>
            <person name="de Bekker C."/>
            <person name="Ohm R.A."/>
            <person name="Loreto R.G."/>
            <person name="Sebastian A."/>
            <person name="Albert I."/>
            <person name="Merrow M."/>
            <person name="Brachmann A."/>
            <person name="Hughes D.P."/>
        </authorList>
    </citation>
    <scope>NUCLEOTIDE SEQUENCE [LARGE SCALE GENOMIC DNA]</scope>
    <source>
        <strain evidence="1 2">SC16a</strain>
    </source>
</reference>
<dbReference type="Proteomes" id="UP000037136">
    <property type="component" value="Unassembled WGS sequence"/>
</dbReference>
<sequence>MRVGILLPFGVLPSCIEGHEKLSKVEKLSCGAMKDSTLSEFLTYTVFDETTYNTKKLCVTRGCVKAVVEMFPDDFIKAMEPIAELGFVSDERYLSFISWVLEGGVLRRRVCWIATDMNVFPYYEDTIGAISAYLINPALSDKAMYYRFPTFPNSTLRENMTVCFKANYSSYQQIRNYLPELQMPNHPKYRPRFKTYKSMRWETSKWSGLLGFALFESTRESYSCPEVGGCGRAVDLARPMLPRDYEHFWRSIAWLMQKNKPFCLIFGRSSPKPVIRGYRIAASGGK</sequence>
<dbReference type="OrthoDB" id="47172at2759"/>
<evidence type="ECO:0000313" key="1">
    <source>
        <dbReference type="EMBL" id="PFH59899.1"/>
    </source>
</evidence>
<gene>
    <name evidence="1" type="ORF">XA68_11725</name>
</gene>
<organism evidence="1 2">
    <name type="scientific">Ophiocordyceps unilateralis</name>
    <name type="common">Zombie-ant fungus</name>
    <name type="synonym">Torrubia unilateralis</name>
    <dbReference type="NCBI Taxonomy" id="268505"/>
    <lineage>
        <taxon>Eukaryota</taxon>
        <taxon>Fungi</taxon>
        <taxon>Dikarya</taxon>
        <taxon>Ascomycota</taxon>
        <taxon>Pezizomycotina</taxon>
        <taxon>Sordariomycetes</taxon>
        <taxon>Hypocreomycetidae</taxon>
        <taxon>Hypocreales</taxon>
        <taxon>Ophiocordycipitaceae</taxon>
        <taxon>Ophiocordyceps</taxon>
    </lineage>
</organism>
<evidence type="ECO:0000313" key="2">
    <source>
        <dbReference type="Proteomes" id="UP000037136"/>
    </source>
</evidence>
<proteinExistence type="predicted"/>
<comment type="caution">
    <text evidence="1">The sequence shown here is derived from an EMBL/GenBank/DDBJ whole genome shotgun (WGS) entry which is preliminary data.</text>
</comment>
<accession>A0A2A9PES7</accession>
<dbReference type="EMBL" id="LAZP02000165">
    <property type="protein sequence ID" value="PFH59899.1"/>
    <property type="molecule type" value="Genomic_DNA"/>
</dbReference>
<reference evidence="1 2" key="2">
    <citation type="journal article" date="2017" name="Sci. Rep.">
        <title>Ant-infecting Ophiocordyceps genomes reveal a high diversity of potential behavioral manipulation genes and a possible major role for enterotoxins.</title>
        <authorList>
            <person name="de Bekker C."/>
            <person name="Ohm R.A."/>
            <person name="Evans H.C."/>
            <person name="Brachmann A."/>
            <person name="Hughes D.P."/>
        </authorList>
    </citation>
    <scope>NUCLEOTIDE SEQUENCE [LARGE SCALE GENOMIC DNA]</scope>
    <source>
        <strain evidence="1 2">SC16a</strain>
    </source>
</reference>